<evidence type="ECO:0000313" key="4">
    <source>
        <dbReference type="Proteomes" id="UP001467690"/>
    </source>
</evidence>
<dbReference type="InterPro" id="IPR038475">
    <property type="entry name" value="RecG_C_sf"/>
</dbReference>
<dbReference type="Proteomes" id="UP001467690">
    <property type="component" value="Unassembled WGS sequence"/>
</dbReference>
<feature type="compositionally biased region" description="Polar residues" evidence="1">
    <location>
        <begin position="155"/>
        <end position="165"/>
    </location>
</feature>
<keyword evidence="4" id="KW-1185">Reference proteome</keyword>
<reference evidence="3 4" key="1">
    <citation type="submission" date="2024-06" db="EMBL/GenBank/DDBJ databases">
        <authorList>
            <person name="Chen R.Y."/>
        </authorList>
    </citation>
    <scope>NUCLEOTIDE SEQUENCE [LARGE SCALE GENOMIC DNA]</scope>
    <source>
        <strain evidence="3 4">D2</strain>
    </source>
</reference>
<dbReference type="EMBL" id="JBELOE010000266">
    <property type="protein sequence ID" value="MER2493798.1"/>
    <property type="molecule type" value="Genomic_DNA"/>
</dbReference>
<dbReference type="Gene3D" id="3.30.565.60">
    <property type="match status" value="1"/>
</dbReference>
<gene>
    <name evidence="3" type="ORF">ABS311_18130</name>
</gene>
<dbReference type="PANTHER" id="PTHR30595">
    <property type="entry name" value="GLPR-RELATED TRANSCRIPTIONAL REPRESSOR"/>
    <property type="match status" value="1"/>
</dbReference>
<organism evidence="3 4">
    <name type="scientific">Catenovulum sediminis</name>
    <dbReference type="NCBI Taxonomy" id="1740262"/>
    <lineage>
        <taxon>Bacteria</taxon>
        <taxon>Pseudomonadati</taxon>
        <taxon>Pseudomonadota</taxon>
        <taxon>Gammaproteobacteria</taxon>
        <taxon>Alteromonadales</taxon>
        <taxon>Alteromonadaceae</taxon>
        <taxon>Catenovulum</taxon>
    </lineage>
</organism>
<evidence type="ECO:0000259" key="2">
    <source>
        <dbReference type="Pfam" id="PF21247"/>
    </source>
</evidence>
<dbReference type="InterPro" id="IPR049514">
    <property type="entry name" value="Fic-like_C"/>
</dbReference>
<sequence>MVLSFPGPDRSIRLSDLQAGKAVSRRYRNRRIGEFLKELDLTEGRSTGVPKILRVMKANGSPKPKFESDDERSYFLIKLPIHAGFTVKSKAEEQVTEQVTEQVERLMIALAEQPLNTKALLSTLKIKHRPTFLQNYLQPALQQSLVEMTEPDSPRSPTQKYQLSTKGKLVLEGKR</sequence>
<dbReference type="Pfam" id="PF13749">
    <property type="entry name" value="HATPase_c_4"/>
    <property type="match status" value="1"/>
</dbReference>
<dbReference type="RefSeq" id="WP_350402850.1">
    <property type="nucleotide sequence ID" value="NZ_JBELOE010000266.1"/>
</dbReference>
<feature type="region of interest" description="Disordered" evidence="1">
    <location>
        <begin position="148"/>
        <end position="175"/>
    </location>
</feature>
<protein>
    <submittedName>
        <fullName evidence="3">Fic family protein</fullName>
    </submittedName>
</protein>
<dbReference type="PANTHER" id="PTHR30595:SF6">
    <property type="entry name" value="SCHLAFEN ALBA-2 DOMAIN-CONTAINING PROTEIN"/>
    <property type="match status" value="1"/>
</dbReference>
<proteinExistence type="predicted"/>
<feature type="domain" description="Filamentation induced by cAMP protein Fic-like C-terminal" evidence="2">
    <location>
        <begin position="101"/>
        <end position="164"/>
    </location>
</feature>
<evidence type="ECO:0000313" key="3">
    <source>
        <dbReference type="EMBL" id="MER2493798.1"/>
    </source>
</evidence>
<evidence type="ECO:0000256" key="1">
    <source>
        <dbReference type="SAM" id="MobiDB-lite"/>
    </source>
</evidence>
<accession>A0ABV1RLI3</accession>
<dbReference type="Pfam" id="PF21247">
    <property type="entry name" value="Fic-like_C"/>
    <property type="match status" value="1"/>
</dbReference>
<comment type="caution">
    <text evidence="3">The sequence shown here is derived from an EMBL/GenBank/DDBJ whole genome shotgun (WGS) entry which is preliminary data.</text>
</comment>
<name>A0ABV1RLI3_9ALTE</name>